<dbReference type="InterPro" id="IPR028098">
    <property type="entry name" value="Glyco_trans_4-like_N"/>
</dbReference>
<evidence type="ECO:0000259" key="1">
    <source>
        <dbReference type="Pfam" id="PF00534"/>
    </source>
</evidence>
<dbReference type="PANTHER" id="PTHR12526:SF636">
    <property type="entry name" value="BLL3647 PROTEIN"/>
    <property type="match status" value="1"/>
</dbReference>
<sequence>MLADLPAEPPARPLRHVLVGDGESPHLLKWARALSQARVHGQSVEVFAVSTRGFVPDWDAWVAPERRLALNTRPQHAGGNTSLLKQLPRVGAWLARVDADWINPHYLTSSGTLALLAKRVWRLRGRVLASAWGSDILVTPERSAALRWLTQAILRQADLCTSDSHHMSARMQALGAREVMTFPFGLEALPPATDSHAAAKPPWLFFANRGLEPIYRPQAVLELFAQVQAHRPEAQLVVANDGSLRDALQAWVTQHGLGEAVRFVGRLDAATQAQHYAAARWYLSLPASDSVAVSVLEAMAHGCVPVLSDLPANRELVAHRVNGLLVGDAIQGARQAVPERDWLEALAEAPRIAARNRQWVAEHAVFGPCVEALLRRMQAMA</sequence>
<dbReference type="EMBL" id="CP021455">
    <property type="protein sequence ID" value="ARU04593.1"/>
    <property type="molecule type" value="Genomic_DNA"/>
</dbReference>
<feature type="domain" description="Glycosyltransferase subfamily 4-like N-terminal" evidence="2">
    <location>
        <begin position="18"/>
        <end position="164"/>
    </location>
</feature>
<name>A0A1Y0ELS7_9BURK</name>
<gene>
    <name evidence="3" type="ORF">CCO03_07830</name>
</gene>
<keyword evidence="4" id="KW-1185">Reference proteome</keyword>
<dbReference type="Gene3D" id="3.40.50.2000">
    <property type="entry name" value="Glycogen Phosphorylase B"/>
    <property type="match status" value="2"/>
</dbReference>
<dbReference type="RefSeq" id="WP_087279468.1">
    <property type="nucleotide sequence ID" value="NZ_CP021455.1"/>
</dbReference>
<accession>A0A1Y0ELS7</accession>
<feature type="domain" description="Glycosyl transferase family 1" evidence="1">
    <location>
        <begin position="201"/>
        <end position="327"/>
    </location>
</feature>
<evidence type="ECO:0000313" key="3">
    <source>
        <dbReference type="EMBL" id="ARU04593.1"/>
    </source>
</evidence>
<evidence type="ECO:0000259" key="2">
    <source>
        <dbReference type="Pfam" id="PF13477"/>
    </source>
</evidence>
<dbReference type="AlphaFoldDB" id="A0A1Y0ELS7"/>
<proteinExistence type="predicted"/>
<dbReference type="KEGG" id="cser:CCO03_07830"/>
<protein>
    <submittedName>
        <fullName evidence="3">Glycosyl transferase family 1</fullName>
    </submittedName>
</protein>
<dbReference type="Pfam" id="PF00534">
    <property type="entry name" value="Glycos_transf_1"/>
    <property type="match status" value="1"/>
</dbReference>
<dbReference type="SUPFAM" id="SSF53756">
    <property type="entry name" value="UDP-Glycosyltransferase/glycogen phosphorylase"/>
    <property type="match status" value="1"/>
</dbReference>
<organism evidence="3 4">
    <name type="scientific">Comamonas serinivorans</name>
    <dbReference type="NCBI Taxonomy" id="1082851"/>
    <lineage>
        <taxon>Bacteria</taxon>
        <taxon>Pseudomonadati</taxon>
        <taxon>Pseudomonadota</taxon>
        <taxon>Betaproteobacteria</taxon>
        <taxon>Burkholderiales</taxon>
        <taxon>Comamonadaceae</taxon>
        <taxon>Comamonas</taxon>
    </lineage>
</organism>
<dbReference type="Proteomes" id="UP000196138">
    <property type="component" value="Chromosome"/>
</dbReference>
<dbReference type="InterPro" id="IPR001296">
    <property type="entry name" value="Glyco_trans_1"/>
</dbReference>
<dbReference type="PANTHER" id="PTHR12526">
    <property type="entry name" value="GLYCOSYLTRANSFERASE"/>
    <property type="match status" value="1"/>
</dbReference>
<keyword evidence="3" id="KW-0808">Transferase</keyword>
<dbReference type="OrthoDB" id="832722at2"/>
<evidence type="ECO:0000313" key="4">
    <source>
        <dbReference type="Proteomes" id="UP000196138"/>
    </source>
</evidence>
<dbReference type="Pfam" id="PF13477">
    <property type="entry name" value="Glyco_trans_4_2"/>
    <property type="match status" value="1"/>
</dbReference>
<dbReference type="GO" id="GO:0016757">
    <property type="term" value="F:glycosyltransferase activity"/>
    <property type="evidence" value="ECO:0007669"/>
    <property type="project" value="InterPro"/>
</dbReference>
<reference evidence="3 4" key="1">
    <citation type="submission" date="2017-05" db="EMBL/GenBank/DDBJ databases">
        <authorList>
            <person name="Song R."/>
            <person name="Chenine A.L."/>
            <person name="Ruprecht R.M."/>
        </authorList>
    </citation>
    <scope>NUCLEOTIDE SEQUENCE [LARGE SCALE GENOMIC DNA]</scope>
    <source>
        <strain evidence="3 4">DSM 26136</strain>
    </source>
</reference>